<dbReference type="AlphaFoldDB" id="A0A382ZGW4"/>
<feature type="domain" description="Calx-beta" evidence="6">
    <location>
        <begin position="118"/>
        <end position="220"/>
    </location>
</feature>
<dbReference type="GO" id="GO:0016020">
    <property type="term" value="C:membrane"/>
    <property type="evidence" value="ECO:0007669"/>
    <property type="project" value="InterPro"/>
</dbReference>
<keyword evidence="3" id="KW-0106">Calcium</keyword>
<dbReference type="SMART" id="SM00237">
    <property type="entry name" value="Calx_beta"/>
    <property type="match status" value="2"/>
</dbReference>
<dbReference type="InterPro" id="IPR051171">
    <property type="entry name" value="CaCA"/>
</dbReference>
<protein>
    <recommendedName>
        <fullName evidence="6">Calx-beta domain-containing protein</fullName>
    </recommendedName>
</protein>
<evidence type="ECO:0000259" key="6">
    <source>
        <dbReference type="SMART" id="SM00237"/>
    </source>
</evidence>
<organism evidence="7">
    <name type="scientific">marine metagenome</name>
    <dbReference type="NCBI Taxonomy" id="408172"/>
    <lineage>
        <taxon>unclassified sequences</taxon>
        <taxon>metagenomes</taxon>
        <taxon>ecological metagenomes</taxon>
    </lineage>
</organism>
<feature type="compositionally biased region" description="Polar residues" evidence="5">
    <location>
        <begin position="248"/>
        <end position="257"/>
    </location>
</feature>
<dbReference type="InterPro" id="IPR038081">
    <property type="entry name" value="CalX-like_sf"/>
</dbReference>
<keyword evidence="4" id="KW-0406">Ion transport</keyword>
<dbReference type="EMBL" id="UINC01183843">
    <property type="protein sequence ID" value="SVD94786.1"/>
    <property type="molecule type" value="Genomic_DNA"/>
</dbReference>
<reference evidence="7" key="1">
    <citation type="submission" date="2018-05" db="EMBL/GenBank/DDBJ databases">
        <authorList>
            <person name="Lanie J.A."/>
            <person name="Ng W.-L."/>
            <person name="Kazmierczak K.M."/>
            <person name="Andrzejewski T.M."/>
            <person name="Davidsen T.M."/>
            <person name="Wayne K.J."/>
            <person name="Tettelin H."/>
            <person name="Glass J.I."/>
            <person name="Rusch D."/>
            <person name="Podicherti R."/>
            <person name="Tsui H.-C.T."/>
            <person name="Winkler M.E."/>
        </authorList>
    </citation>
    <scope>NUCLEOTIDE SEQUENCE</scope>
</reference>
<evidence type="ECO:0000256" key="4">
    <source>
        <dbReference type="ARBA" id="ARBA00023065"/>
    </source>
</evidence>
<dbReference type="PANTHER" id="PTHR11878:SF65">
    <property type="entry name" value="NA_CA-EXCHANGE PROTEIN, ISOFORM G"/>
    <property type="match status" value="1"/>
</dbReference>
<dbReference type="PANTHER" id="PTHR11878">
    <property type="entry name" value="SODIUM/CALCIUM EXCHANGER"/>
    <property type="match status" value="1"/>
</dbReference>
<keyword evidence="2" id="KW-0677">Repeat</keyword>
<keyword evidence="4" id="KW-0813">Transport</keyword>
<proteinExistence type="predicted"/>
<dbReference type="Pfam" id="PF03160">
    <property type="entry name" value="Calx-beta"/>
    <property type="match status" value="2"/>
</dbReference>
<feature type="non-terminal residue" evidence="7">
    <location>
        <position position="1"/>
    </location>
</feature>
<feature type="domain" description="Calx-beta" evidence="6">
    <location>
        <begin position="5"/>
        <end position="103"/>
    </location>
</feature>
<evidence type="ECO:0000256" key="5">
    <source>
        <dbReference type="SAM" id="MobiDB-lite"/>
    </source>
</evidence>
<dbReference type="SUPFAM" id="SSF141072">
    <property type="entry name" value="CalX-like"/>
    <property type="match status" value="2"/>
</dbReference>
<accession>A0A382ZGW4</accession>
<evidence type="ECO:0000313" key="7">
    <source>
        <dbReference type="EMBL" id="SVD94786.1"/>
    </source>
</evidence>
<feature type="non-terminal residue" evidence="7">
    <location>
        <position position="257"/>
    </location>
</feature>
<dbReference type="GO" id="GO:0007154">
    <property type="term" value="P:cell communication"/>
    <property type="evidence" value="ECO:0007669"/>
    <property type="project" value="InterPro"/>
</dbReference>
<evidence type="ECO:0000256" key="2">
    <source>
        <dbReference type="ARBA" id="ARBA00022737"/>
    </source>
</evidence>
<dbReference type="Gene3D" id="2.60.40.2030">
    <property type="match status" value="2"/>
</dbReference>
<evidence type="ECO:0000256" key="3">
    <source>
        <dbReference type="ARBA" id="ARBA00022837"/>
    </source>
</evidence>
<evidence type="ECO:0000256" key="1">
    <source>
        <dbReference type="ARBA" id="ARBA00022729"/>
    </source>
</evidence>
<feature type="region of interest" description="Disordered" evidence="5">
    <location>
        <begin position="238"/>
        <end position="257"/>
    </location>
</feature>
<name>A0A382ZGW4_9ZZZZ</name>
<keyword evidence="1" id="KW-0732">Signal</keyword>
<gene>
    <name evidence="7" type="ORF">METZ01_LOCUS447640</name>
</gene>
<dbReference type="GO" id="GO:0030001">
    <property type="term" value="P:metal ion transport"/>
    <property type="evidence" value="ECO:0007669"/>
    <property type="project" value="TreeGrafter"/>
</dbReference>
<dbReference type="InterPro" id="IPR003644">
    <property type="entry name" value="Calx_beta"/>
</dbReference>
<sequence>KDFHQDLMKLHPPNVQFSVAENTFAETQGTVTVTVDLDAASGKDGITVNYAIDPSSTADTDDHDLVAGQLSFSAGDQSESFTFDIINDELDEPDTEMFIIYLTGNNESDLTLGENETYTVTITDNDGLPTVSIAADDSGNEAVTNPQITVTLNEVSGRDITLNYVDETVAEAGTATPGSDYTTFDGNLTIPAGSLTNTFSITVVDDNINEENQTIIFSISSPVNATLGTAQQEYTITNDDPEPYCGFSSGSSNVNEG</sequence>